<evidence type="ECO:0000256" key="1">
    <source>
        <dbReference type="SAM" id="MobiDB-lite"/>
    </source>
</evidence>
<reference evidence="4" key="1">
    <citation type="submission" date="2016-09" db="EMBL/GenBank/DDBJ databases">
        <authorList>
            <person name="Lysoe E."/>
        </authorList>
    </citation>
    <scope>NUCLEOTIDE SEQUENCE [LARGE SCALE GENOMIC DNA]</scope>
    <source>
        <strain evidence="4">LJ96T</strain>
    </source>
</reference>
<gene>
    <name evidence="3" type="ORF">BJI69_02870</name>
</gene>
<dbReference type="RefSeq" id="WP_046969453.1">
    <property type="nucleotide sequence ID" value="NZ_CP017480.1"/>
</dbReference>
<evidence type="ECO:0000256" key="2">
    <source>
        <dbReference type="SAM" id="SignalP"/>
    </source>
</evidence>
<evidence type="ECO:0000313" key="4">
    <source>
        <dbReference type="Proteomes" id="UP000182987"/>
    </source>
</evidence>
<feature type="compositionally biased region" description="Polar residues" evidence="1">
    <location>
        <begin position="231"/>
        <end position="245"/>
    </location>
</feature>
<dbReference type="Proteomes" id="UP000182987">
    <property type="component" value="Chromosome"/>
</dbReference>
<dbReference type="EMBL" id="CP017480">
    <property type="protein sequence ID" value="APG02952.1"/>
    <property type="molecule type" value="Genomic_DNA"/>
</dbReference>
<name>A0A0G9H6M1_9GAMM</name>
<keyword evidence="4" id="KW-1185">Reference proteome</keyword>
<organism evidence="3 4">
    <name type="scientific">Luteibacter rhizovicinus DSM 16549</name>
    <dbReference type="NCBI Taxonomy" id="1440763"/>
    <lineage>
        <taxon>Bacteria</taxon>
        <taxon>Pseudomonadati</taxon>
        <taxon>Pseudomonadota</taxon>
        <taxon>Gammaproteobacteria</taxon>
        <taxon>Lysobacterales</taxon>
        <taxon>Rhodanobacteraceae</taxon>
        <taxon>Luteibacter</taxon>
    </lineage>
</organism>
<protein>
    <submittedName>
        <fullName evidence="3">Uncharacterized protein</fullName>
    </submittedName>
</protein>
<feature type="region of interest" description="Disordered" evidence="1">
    <location>
        <begin position="227"/>
        <end position="256"/>
    </location>
</feature>
<dbReference type="PATRIC" id="fig|1440763.5.peg.4086"/>
<feature type="signal peptide" evidence="2">
    <location>
        <begin position="1"/>
        <end position="18"/>
    </location>
</feature>
<evidence type="ECO:0000313" key="3">
    <source>
        <dbReference type="EMBL" id="APG02952.1"/>
    </source>
</evidence>
<sequence>MRHLILAALLLAPAAAMADSSDCKFHADRNLDLDLSGVRSVTFVTNSYDLHVEGGAAAGKGTVHGKACASSQDVLDTLVVTQRRDGDTLLVELTSDRHGGWGFGSHYSDLKVDAAVPSSIPVKINVGSGEAKARGIASLESTVGSGELEAREIKGAVSTTVGSGEATFENTGAVDVSTVGSGSLSASGIHGGVRIATVGSGEAKLRDVTGDVSVGTVGSGEIDVDGVKGNLTVNTKGSGDVSQRGVTGKVDVPRDR</sequence>
<feature type="chain" id="PRO_5014227971" evidence="2">
    <location>
        <begin position="19"/>
        <end position="256"/>
    </location>
</feature>
<keyword evidence="2" id="KW-0732">Signal</keyword>
<dbReference type="AlphaFoldDB" id="A0A0G9H6M1"/>
<dbReference type="KEGG" id="lrz:BJI69_02870"/>
<dbReference type="STRING" id="1440763.BJI69_02870"/>
<proteinExistence type="predicted"/>
<dbReference type="Gene3D" id="2.160.20.120">
    <property type="match status" value="1"/>
</dbReference>
<accession>A0A0G9H6M1</accession>